<dbReference type="AlphaFoldDB" id="A0A8X7W6Q0"/>
<gene>
    <name evidence="4" type="ORF">Bca52824_007702</name>
</gene>
<evidence type="ECO:0000256" key="1">
    <source>
        <dbReference type="ARBA" id="ARBA00022946"/>
    </source>
</evidence>
<dbReference type="PANTHER" id="PTHR23076">
    <property type="entry name" value="METALLOPROTEASE M41 FTSH"/>
    <property type="match status" value="1"/>
</dbReference>
<evidence type="ECO:0000313" key="5">
    <source>
        <dbReference type="Proteomes" id="UP000886595"/>
    </source>
</evidence>
<dbReference type="EMBL" id="JAAMPC010000002">
    <property type="protein sequence ID" value="KAG2324974.1"/>
    <property type="molecule type" value="Genomic_DNA"/>
</dbReference>
<comment type="caution">
    <text evidence="4">The sequence shown here is derived from an EMBL/GenBank/DDBJ whole genome shotgun (WGS) entry which is preliminary data.</text>
</comment>
<protein>
    <recommendedName>
        <fullName evidence="3">ATPase AAA-type core domain-containing protein</fullName>
    </recommendedName>
</protein>
<reference evidence="4 5" key="1">
    <citation type="submission" date="2020-02" db="EMBL/GenBank/DDBJ databases">
        <authorList>
            <person name="Ma Q."/>
            <person name="Huang Y."/>
            <person name="Song X."/>
            <person name="Pei D."/>
        </authorList>
    </citation>
    <scope>NUCLEOTIDE SEQUENCE [LARGE SCALE GENOMIC DNA]</scope>
    <source>
        <strain evidence="4">Sxm20200214</strain>
        <tissue evidence="4">Leaf</tissue>
    </source>
</reference>
<evidence type="ECO:0000256" key="2">
    <source>
        <dbReference type="ARBA" id="ARBA00023136"/>
    </source>
</evidence>
<proteinExistence type="predicted"/>
<dbReference type="InterPro" id="IPR027417">
    <property type="entry name" value="P-loop_NTPase"/>
</dbReference>
<dbReference type="SUPFAM" id="SSF52540">
    <property type="entry name" value="P-loop containing nucleoside triphosphate hydrolases"/>
    <property type="match status" value="1"/>
</dbReference>
<evidence type="ECO:0000313" key="4">
    <source>
        <dbReference type="EMBL" id="KAG2324974.1"/>
    </source>
</evidence>
<dbReference type="Gene3D" id="3.40.50.300">
    <property type="entry name" value="P-loop containing nucleotide triphosphate hydrolases"/>
    <property type="match status" value="1"/>
</dbReference>
<name>A0A8X7W6Q0_BRACI</name>
<feature type="domain" description="ATPase AAA-type core" evidence="3">
    <location>
        <begin position="27"/>
        <end position="68"/>
    </location>
</feature>
<evidence type="ECO:0000259" key="3">
    <source>
        <dbReference type="Pfam" id="PF00004"/>
    </source>
</evidence>
<keyword evidence="2" id="KW-0472">Membrane</keyword>
<dbReference type="Pfam" id="PF00004">
    <property type="entry name" value="AAA"/>
    <property type="match status" value="1"/>
</dbReference>
<dbReference type="InterPro" id="IPR003959">
    <property type="entry name" value="ATPase_AAA_core"/>
</dbReference>
<dbReference type="OrthoDB" id="1413014at2759"/>
<accession>A0A8X7W6Q0</accession>
<dbReference type="GO" id="GO:0009535">
    <property type="term" value="C:chloroplast thylakoid membrane"/>
    <property type="evidence" value="ECO:0007669"/>
    <property type="project" value="TreeGrafter"/>
</dbReference>
<keyword evidence="5" id="KW-1185">Reference proteome</keyword>
<organism evidence="4 5">
    <name type="scientific">Brassica carinata</name>
    <name type="common">Ethiopian mustard</name>
    <name type="synonym">Abyssinian cabbage</name>
    <dbReference type="NCBI Taxonomy" id="52824"/>
    <lineage>
        <taxon>Eukaryota</taxon>
        <taxon>Viridiplantae</taxon>
        <taxon>Streptophyta</taxon>
        <taxon>Embryophyta</taxon>
        <taxon>Tracheophyta</taxon>
        <taxon>Spermatophyta</taxon>
        <taxon>Magnoliopsida</taxon>
        <taxon>eudicotyledons</taxon>
        <taxon>Gunneridae</taxon>
        <taxon>Pentapetalae</taxon>
        <taxon>rosids</taxon>
        <taxon>malvids</taxon>
        <taxon>Brassicales</taxon>
        <taxon>Brassicaceae</taxon>
        <taxon>Brassiceae</taxon>
        <taxon>Brassica</taxon>
    </lineage>
</organism>
<dbReference type="Proteomes" id="UP000886595">
    <property type="component" value="Unassembled WGS sequence"/>
</dbReference>
<sequence>MRLMLLVGKEEQELVEVMMKESRPLNLSEMDGFEGNTGIIVVAAPNRADILDSALLRPGRFNRQVSVDVPDIKRRTDILEVHADFANLLNEAAILAERRAKTAISSKEIDDSIDRIVVGVEGTVMTDSKSKSLVAYDEVGHAMCG</sequence>
<dbReference type="GO" id="GO:0004176">
    <property type="term" value="F:ATP-dependent peptidase activity"/>
    <property type="evidence" value="ECO:0007669"/>
    <property type="project" value="TreeGrafter"/>
</dbReference>
<dbReference type="GO" id="GO:0016887">
    <property type="term" value="F:ATP hydrolysis activity"/>
    <property type="evidence" value="ECO:0007669"/>
    <property type="project" value="InterPro"/>
</dbReference>
<keyword evidence="1" id="KW-0809">Transit peptide</keyword>
<dbReference type="PANTHER" id="PTHR23076:SF139">
    <property type="entry name" value="ATP-DEPENDENT ZINC METALLOPROTEASE FTSH 2, CHLOROPLASTIC"/>
    <property type="match status" value="1"/>
</dbReference>
<dbReference type="Gene3D" id="1.10.8.60">
    <property type="match status" value="1"/>
</dbReference>
<dbReference type="GO" id="GO:0006508">
    <property type="term" value="P:proteolysis"/>
    <property type="evidence" value="ECO:0007669"/>
    <property type="project" value="TreeGrafter"/>
</dbReference>
<dbReference type="GO" id="GO:0005524">
    <property type="term" value="F:ATP binding"/>
    <property type="evidence" value="ECO:0007669"/>
    <property type="project" value="InterPro"/>
</dbReference>